<protein>
    <recommendedName>
        <fullName evidence="2">Dynein heavy chain tail domain-containing protein</fullName>
    </recommendedName>
</protein>
<dbReference type="PANTHER" id="PTHR46532">
    <property type="entry name" value="MALE FERTILITY FACTOR KL5"/>
    <property type="match status" value="1"/>
</dbReference>
<evidence type="ECO:0000259" key="2">
    <source>
        <dbReference type="Pfam" id="PF08385"/>
    </source>
</evidence>
<proteinExistence type="predicted"/>
<evidence type="ECO:0000256" key="1">
    <source>
        <dbReference type="SAM" id="Coils"/>
    </source>
</evidence>
<organism evidence="3">
    <name type="scientific">Oikopleura dioica</name>
    <name type="common">Tunicate</name>
    <dbReference type="NCBI Taxonomy" id="34765"/>
    <lineage>
        <taxon>Eukaryota</taxon>
        <taxon>Metazoa</taxon>
        <taxon>Chordata</taxon>
        <taxon>Tunicata</taxon>
        <taxon>Appendicularia</taxon>
        <taxon>Copelata</taxon>
        <taxon>Oikopleuridae</taxon>
        <taxon>Oikopleura</taxon>
    </lineage>
</organism>
<reference evidence="3" key="1">
    <citation type="journal article" date="2010" name="Science">
        <title>Plasticity of animal genome architecture unmasked by rapid evolution of a pelagic tunicate.</title>
        <authorList>
            <person name="Denoeud F."/>
            <person name="Henriet S."/>
            <person name="Mungpakdee S."/>
            <person name="Aury J.M."/>
            <person name="Da Silva C."/>
            <person name="Brinkmann H."/>
            <person name="Mikhaleva J."/>
            <person name="Olsen L.C."/>
            <person name="Jubin C."/>
            <person name="Canestro C."/>
            <person name="Bouquet J.M."/>
            <person name="Danks G."/>
            <person name="Poulain J."/>
            <person name="Campsteijn C."/>
            <person name="Adamski M."/>
            <person name="Cross I."/>
            <person name="Yadetie F."/>
            <person name="Muffato M."/>
            <person name="Louis A."/>
            <person name="Butcher S."/>
            <person name="Tsagkogeorga G."/>
            <person name="Konrad A."/>
            <person name="Singh S."/>
            <person name="Jensen M.F."/>
            <person name="Cong E.H."/>
            <person name="Eikeseth-Otteraa H."/>
            <person name="Noel B."/>
            <person name="Anthouard V."/>
            <person name="Porcel B.M."/>
            <person name="Kachouri-Lafond R."/>
            <person name="Nishino A."/>
            <person name="Ugolini M."/>
            <person name="Chourrout P."/>
            <person name="Nishida H."/>
            <person name="Aasland R."/>
            <person name="Huzurbazar S."/>
            <person name="Westhof E."/>
            <person name="Delsuc F."/>
            <person name="Lehrach H."/>
            <person name="Reinhardt R."/>
            <person name="Weissenbach J."/>
            <person name="Roy S.W."/>
            <person name="Artiguenave F."/>
            <person name="Postlethwait J.H."/>
            <person name="Manak J.R."/>
            <person name="Thompson E.M."/>
            <person name="Jaillon O."/>
            <person name="Du Pasquier L."/>
            <person name="Boudinot P."/>
            <person name="Liberles D.A."/>
            <person name="Volff J.N."/>
            <person name="Philippe H."/>
            <person name="Lenhard B."/>
            <person name="Roest Crollius H."/>
            <person name="Wincker P."/>
            <person name="Chourrout D."/>
        </authorList>
    </citation>
    <scope>NUCLEOTIDE SEQUENCE [LARGE SCALE GENOMIC DNA]</scope>
</reference>
<dbReference type="EMBL" id="FN654609">
    <property type="protein sequence ID" value="CBY35273.1"/>
    <property type="molecule type" value="Genomic_DNA"/>
</dbReference>
<sequence>MGDLDPRWDFFQDFTLRTLSLKADKWGKLVGNDDQKQLILDFLEKKDKLWLIITAQGSGALTASEIPPESSKTKGVFFFKREEKSIPKEKIPNLVSFGDLSQIPLDHLSSFVDDVVDGILSYNDNFATWPSVVSSDVQAHVHKLKSEVYEISGSVKGRTLLPMPAGVENVSSDGDLSHVLHKIEGIIIKWTHQVKSVLELKSGQALIDGKNPGPQEELKFWADLSSNLNCIYEQLVSSKVKKMGRILKEKDSSYFQSLLAMYDDVRIHLEEARDISMHLKPLQSLLDDIEQTDMSEIERKLSALYHLIALIWRSCDYYRTPARVVILLQEVCNFMIELTKNFLDPENLLKVEIGGTRGHTLSAQVVVLYEEFQELHKKMSEATFDPLDPDDNRFGNLYAMFKEKLYDMDRRLASILCQAFDDCASVDQMFKLLAIAGNLIERPVIAEDFNPKYKVLLETFDEELNTCKDIYDSCYEDPPLHKNQPPTAGKLKWANELLRRIQEPRDRFNLVESPLVQTEDAQIIFKKFEQMVDLINDFKKQTYAKWIATVDEDCTFNLSKPLLERDAETNLISVNFNPKLEAVLREVRYLNFMGEETIPDSAAQLYEKHDIFRQWVSSLRQTVHWYNKVRKTVLDVEFPLISSQLDEIDQKLNQGETTLDWSGDVLSYITEIYNAVSDLEIRVQKAKDNVIKIQEIMDVWAQSPIFERKHDSKEPGLLNLGDRTDRLKKRYDIITTDGQKIHTLLTENVGFFKATESSTEWEAYKEYIDEMVIEGLFNSIITSLEFMQDNMCAEVSPFFASELELRSPDMVFQPSLDQKVHNGFYDLIEGLLDDIYHISSLVPRVSGDEGYQNLMEEHHMLNELRGDIMGRVNKVMNDANNFCDNFEIYSNLWIDDRQEFLNQFLTYELTQFKEQIDSYEDLYSQVSGFSATEIFDGWFRVSIKPFKQSLLNIIKKWSYMFKEHLIKHVENSLVDLQQFIVKTDEGLKSEVVEGDLDGLVNIMGFIIACKDRVEATDNMFSPLKATIELLKAYNHEMPEAVYKQLSDLPEKWNNTKKIMVSTKQEVAPLQAVEMADIRKKCAAFDVKQYEHREAFRKLPMFQFSCEAPYDEIDLANKELVAMETYMANLSDNAKLFEVHVPEFKQLKQSRKDVGLVKEVWDLTNIVTSSMTEWKKTLWSAIDVETMETTLGCLRWS</sequence>
<dbReference type="GO" id="GO:0051959">
    <property type="term" value="F:dynein light intermediate chain binding"/>
    <property type="evidence" value="ECO:0007669"/>
    <property type="project" value="InterPro"/>
</dbReference>
<feature type="domain" description="Dynein heavy chain tail" evidence="2">
    <location>
        <begin position="180"/>
        <end position="350"/>
    </location>
</feature>
<dbReference type="GO" id="GO:0007018">
    <property type="term" value="P:microtubule-based movement"/>
    <property type="evidence" value="ECO:0007669"/>
    <property type="project" value="InterPro"/>
</dbReference>
<gene>
    <name evidence="3" type="ORF">GSOID_T00027080001</name>
</gene>
<dbReference type="GO" id="GO:0005858">
    <property type="term" value="C:axonemal dynein complex"/>
    <property type="evidence" value="ECO:0007669"/>
    <property type="project" value="TreeGrafter"/>
</dbReference>
<dbReference type="AlphaFoldDB" id="E4YIG2"/>
<dbReference type="Proteomes" id="UP000011014">
    <property type="component" value="Unassembled WGS sequence"/>
</dbReference>
<dbReference type="InterPro" id="IPR026983">
    <property type="entry name" value="DHC"/>
</dbReference>
<feature type="domain" description="Dynein heavy chain tail" evidence="2">
    <location>
        <begin position="352"/>
        <end position="664"/>
    </location>
</feature>
<dbReference type="InterPro" id="IPR013594">
    <property type="entry name" value="Dynein_heavy_tail"/>
</dbReference>
<dbReference type="GO" id="GO:0045505">
    <property type="term" value="F:dynein intermediate chain binding"/>
    <property type="evidence" value="ECO:0007669"/>
    <property type="project" value="InterPro"/>
</dbReference>
<name>E4YIG2_OIKDI</name>
<feature type="coiled-coil region" evidence="1">
    <location>
        <begin position="669"/>
        <end position="696"/>
    </location>
</feature>
<dbReference type="PANTHER" id="PTHR46532:SF11">
    <property type="entry name" value="DYNEIN AXONEMAL HEAVY CHAIN 12"/>
    <property type="match status" value="1"/>
</dbReference>
<keyword evidence="1" id="KW-0175">Coiled coil</keyword>
<dbReference type="Pfam" id="PF08385">
    <property type="entry name" value="DHC_N1"/>
    <property type="match status" value="2"/>
</dbReference>
<accession>E4YIG2</accession>
<evidence type="ECO:0000313" key="3">
    <source>
        <dbReference type="EMBL" id="CBY35273.1"/>
    </source>
</evidence>